<proteinExistence type="predicted"/>
<evidence type="ECO:0000313" key="1">
    <source>
        <dbReference type="EMBL" id="CAB4124526.1"/>
    </source>
</evidence>
<organism evidence="1">
    <name type="scientific">uncultured Caudovirales phage</name>
    <dbReference type="NCBI Taxonomy" id="2100421"/>
    <lineage>
        <taxon>Viruses</taxon>
        <taxon>Duplodnaviria</taxon>
        <taxon>Heunggongvirae</taxon>
        <taxon>Uroviricota</taxon>
        <taxon>Caudoviricetes</taxon>
        <taxon>Peduoviridae</taxon>
        <taxon>Maltschvirus</taxon>
        <taxon>Maltschvirus maltsch</taxon>
    </lineage>
</organism>
<protein>
    <submittedName>
        <fullName evidence="1">Uncharacterized protein</fullName>
    </submittedName>
</protein>
<name>A0A6J5KTH1_9CAUD</name>
<sequence length="92" mass="10409">MRISGVRSPHSAPHTIRNIIMNIIVLTNATKALEDKDIAINADTIVSVFEVEEYTTKKIVKRKYTQVYCPPHASFEVKESLEEVLNIIKGLK</sequence>
<gene>
    <name evidence="1" type="ORF">UFOVP58_7</name>
</gene>
<dbReference type="EMBL" id="LR796186">
    <property type="protein sequence ID" value="CAB4124526.1"/>
    <property type="molecule type" value="Genomic_DNA"/>
</dbReference>
<reference evidence="1" key="1">
    <citation type="submission" date="2020-04" db="EMBL/GenBank/DDBJ databases">
        <authorList>
            <person name="Chiriac C."/>
            <person name="Salcher M."/>
            <person name="Ghai R."/>
            <person name="Kavagutti S V."/>
        </authorList>
    </citation>
    <scope>NUCLEOTIDE SEQUENCE</scope>
</reference>
<accession>A0A6J5KTH1</accession>